<dbReference type="PIRSF" id="PIRSF000495">
    <property type="entry name" value="Amidotransf_hisH"/>
    <property type="match status" value="1"/>
</dbReference>
<comment type="subunit">
    <text evidence="10">Heterodimer of HisH and HisF.</text>
</comment>
<dbReference type="InterPro" id="IPR010139">
    <property type="entry name" value="Imidazole-glycPsynth_HisH"/>
</dbReference>
<feature type="active site" evidence="10 11">
    <location>
        <position position="194"/>
    </location>
</feature>
<dbReference type="AlphaFoldDB" id="A0A4Z0FC69"/>
<keyword evidence="2 10" id="KW-0963">Cytoplasm</keyword>
<comment type="catalytic activity">
    <reaction evidence="8 10">
        <text>5-[(5-phospho-1-deoxy-D-ribulos-1-ylimino)methylamino]-1-(5-phospho-beta-D-ribosyl)imidazole-4-carboxamide + L-glutamine = D-erythro-1-(imidazol-4-yl)glycerol 3-phosphate + 5-amino-1-(5-phospho-beta-D-ribosyl)imidazole-4-carboxamide + L-glutamate + H(+)</text>
        <dbReference type="Rhea" id="RHEA:24793"/>
        <dbReference type="ChEBI" id="CHEBI:15378"/>
        <dbReference type="ChEBI" id="CHEBI:29985"/>
        <dbReference type="ChEBI" id="CHEBI:58278"/>
        <dbReference type="ChEBI" id="CHEBI:58359"/>
        <dbReference type="ChEBI" id="CHEBI:58475"/>
        <dbReference type="ChEBI" id="CHEBI:58525"/>
        <dbReference type="EC" id="4.3.2.10"/>
    </reaction>
</comment>
<dbReference type="PROSITE" id="PS51273">
    <property type="entry name" value="GATASE_TYPE_1"/>
    <property type="match status" value="1"/>
</dbReference>
<comment type="function">
    <text evidence="10">IGPS catalyzes the conversion of PRFAR and glutamine to IGP, AICAR and glutamate. The HisH subunit catalyzes the hydrolysis of glutamine to glutamate and ammonia as part of the synthesis of IGP and AICAR. The resulting ammonia molecule is channeled to the active site of HisF.</text>
</comment>
<name>A0A4Z0FC69_9GAMM</name>
<dbReference type="OrthoDB" id="9807137at2"/>
<evidence type="ECO:0000256" key="4">
    <source>
        <dbReference type="ARBA" id="ARBA00022801"/>
    </source>
</evidence>
<evidence type="ECO:0000259" key="12">
    <source>
        <dbReference type="Pfam" id="PF00117"/>
    </source>
</evidence>
<evidence type="ECO:0000313" key="13">
    <source>
        <dbReference type="EMBL" id="TFZ84129.1"/>
    </source>
</evidence>
<dbReference type="GO" id="GO:0000105">
    <property type="term" value="P:L-histidine biosynthetic process"/>
    <property type="evidence" value="ECO:0007669"/>
    <property type="project" value="UniProtKB-UniRule"/>
</dbReference>
<dbReference type="GO" id="GO:0016829">
    <property type="term" value="F:lyase activity"/>
    <property type="evidence" value="ECO:0007669"/>
    <property type="project" value="UniProtKB-KW"/>
</dbReference>
<feature type="domain" description="Glutamine amidotransferase" evidence="12">
    <location>
        <begin position="6"/>
        <end position="207"/>
    </location>
</feature>
<keyword evidence="14" id="KW-1185">Reference proteome</keyword>
<evidence type="ECO:0000256" key="11">
    <source>
        <dbReference type="PIRSR" id="PIRSR000495-1"/>
    </source>
</evidence>
<gene>
    <name evidence="10 13" type="primary">hisH</name>
    <name evidence="13" type="ORF">E4680_00915</name>
</gene>
<comment type="caution">
    <text evidence="13">The sequence shown here is derived from an EMBL/GenBank/DDBJ whole genome shotgun (WGS) entry which is preliminary data.</text>
</comment>
<organism evidence="13 14">
    <name type="scientific">Candidatus Macondimonas diazotrophica</name>
    <dbReference type="NCBI Taxonomy" id="2305248"/>
    <lineage>
        <taxon>Bacteria</taxon>
        <taxon>Pseudomonadati</taxon>
        <taxon>Pseudomonadota</taxon>
        <taxon>Gammaproteobacteria</taxon>
        <taxon>Chromatiales</taxon>
        <taxon>Ectothiorhodospiraceae</taxon>
        <taxon>Candidatus Macondimonas</taxon>
    </lineage>
</organism>
<dbReference type="RefSeq" id="WP_135280489.1">
    <property type="nucleotide sequence ID" value="NZ_SRIO01000001.1"/>
</dbReference>
<reference evidence="13 14" key="1">
    <citation type="journal article" date="2019" name="ISME J.">
        <title>Candidatus Macondimonas diazotrophica, a novel gammaproteobacterial genus dominating crude-oil-contaminated coastal sediments.</title>
        <authorList>
            <person name="Karthikeyan S."/>
            <person name="Konstantinidis K."/>
        </authorList>
    </citation>
    <scope>NUCLEOTIDE SEQUENCE [LARGE SCALE GENOMIC DNA]</scope>
    <source>
        <strain evidence="13 14">KTK01</strain>
    </source>
</reference>
<dbReference type="GO" id="GO:0005737">
    <property type="term" value="C:cytoplasm"/>
    <property type="evidence" value="ECO:0007669"/>
    <property type="project" value="UniProtKB-SubCell"/>
</dbReference>
<dbReference type="NCBIfam" id="TIGR01855">
    <property type="entry name" value="IMP_synth_hisH"/>
    <property type="match status" value="1"/>
</dbReference>
<feature type="active site" evidence="10 11">
    <location>
        <position position="192"/>
    </location>
</feature>
<dbReference type="GO" id="GO:0000107">
    <property type="term" value="F:imidazoleglycerol-phosphate synthase activity"/>
    <property type="evidence" value="ECO:0007669"/>
    <property type="project" value="UniProtKB-UniRule"/>
</dbReference>
<keyword evidence="5 10" id="KW-0315">Glutamine amidotransferase</keyword>
<dbReference type="SUPFAM" id="SSF52317">
    <property type="entry name" value="Class I glutamine amidotransferase-like"/>
    <property type="match status" value="1"/>
</dbReference>
<keyword evidence="4 10" id="KW-0378">Hydrolase</keyword>
<evidence type="ECO:0000256" key="2">
    <source>
        <dbReference type="ARBA" id="ARBA00022490"/>
    </source>
</evidence>
<comment type="catalytic activity">
    <reaction evidence="9 10">
        <text>L-glutamine + H2O = L-glutamate + NH4(+)</text>
        <dbReference type="Rhea" id="RHEA:15889"/>
        <dbReference type="ChEBI" id="CHEBI:15377"/>
        <dbReference type="ChEBI" id="CHEBI:28938"/>
        <dbReference type="ChEBI" id="CHEBI:29985"/>
        <dbReference type="ChEBI" id="CHEBI:58359"/>
        <dbReference type="EC" id="3.5.1.2"/>
    </reaction>
</comment>
<dbReference type="PANTHER" id="PTHR42701">
    <property type="entry name" value="IMIDAZOLE GLYCEROL PHOSPHATE SYNTHASE SUBUNIT HISH"/>
    <property type="match status" value="1"/>
</dbReference>
<evidence type="ECO:0000256" key="7">
    <source>
        <dbReference type="ARBA" id="ARBA00023239"/>
    </source>
</evidence>
<dbReference type="EC" id="4.3.2.10" evidence="10"/>
<evidence type="ECO:0000313" key="14">
    <source>
        <dbReference type="Proteomes" id="UP000297890"/>
    </source>
</evidence>
<dbReference type="Gene3D" id="3.40.50.880">
    <property type="match status" value="1"/>
</dbReference>
<keyword evidence="7 10" id="KW-0456">Lyase</keyword>
<comment type="subcellular location">
    <subcellularLocation>
        <location evidence="10">Cytoplasm</location>
    </subcellularLocation>
</comment>
<feature type="active site" description="Nucleophile" evidence="10 11">
    <location>
        <position position="82"/>
    </location>
</feature>
<comment type="pathway">
    <text evidence="1 10">Amino-acid biosynthesis; L-histidine biosynthesis; L-histidine from 5-phospho-alpha-D-ribose 1-diphosphate: step 5/9.</text>
</comment>
<dbReference type="Pfam" id="PF00117">
    <property type="entry name" value="GATase"/>
    <property type="match status" value="1"/>
</dbReference>
<evidence type="ECO:0000256" key="1">
    <source>
        <dbReference type="ARBA" id="ARBA00005091"/>
    </source>
</evidence>
<dbReference type="PANTHER" id="PTHR42701:SF2">
    <property type="entry name" value="IMIDAZOLE GLYCEROL PHOSPHATE SYNTHASE SUBUNIT HISH 1"/>
    <property type="match status" value="1"/>
</dbReference>
<evidence type="ECO:0000256" key="9">
    <source>
        <dbReference type="ARBA" id="ARBA00049534"/>
    </source>
</evidence>
<dbReference type="Proteomes" id="UP000297890">
    <property type="component" value="Unassembled WGS sequence"/>
</dbReference>
<dbReference type="GO" id="GO:0004359">
    <property type="term" value="F:glutaminase activity"/>
    <property type="evidence" value="ECO:0007669"/>
    <property type="project" value="UniProtKB-EC"/>
</dbReference>
<keyword evidence="3 10" id="KW-0028">Amino-acid biosynthesis</keyword>
<dbReference type="UniPathway" id="UPA00031">
    <property type="reaction ID" value="UER00010"/>
</dbReference>
<evidence type="ECO:0000256" key="10">
    <source>
        <dbReference type="HAMAP-Rule" id="MF_00278"/>
    </source>
</evidence>
<dbReference type="HAMAP" id="MF_00278">
    <property type="entry name" value="HisH"/>
    <property type="match status" value="1"/>
</dbReference>
<sequence length="219" mass="23514">MPTLAILDYGMGNLHSMAKALERVAPDTRILITQSAAELRAADRIVFPGQGAIGHCRVELAQRDLLGLLPELAREKPTLGVCLGLQAALEFSEENGGTPGLGLFSGRVQRFPAGIPEGPGLLPIRIPHMGWNRVDPTRPHPLFEGIPPGTRFYFVHSYYAPAGTAEVAAVSHYGVPFAAAMGRGSFFAVQFHPEKSQHAGLRLLANFSRWDGSTPAPVS</sequence>
<accession>A0A4Z0FC69</accession>
<dbReference type="EMBL" id="SRIO01000001">
    <property type="protein sequence ID" value="TFZ84129.1"/>
    <property type="molecule type" value="Genomic_DNA"/>
</dbReference>
<evidence type="ECO:0000256" key="6">
    <source>
        <dbReference type="ARBA" id="ARBA00023102"/>
    </source>
</evidence>
<evidence type="ECO:0000256" key="5">
    <source>
        <dbReference type="ARBA" id="ARBA00022962"/>
    </source>
</evidence>
<evidence type="ECO:0000256" key="8">
    <source>
        <dbReference type="ARBA" id="ARBA00047838"/>
    </source>
</evidence>
<dbReference type="CDD" id="cd01748">
    <property type="entry name" value="GATase1_IGP_Synthase"/>
    <property type="match status" value="1"/>
</dbReference>
<keyword evidence="6 10" id="KW-0368">Histidine biosynthesis</keyword>
<protein>
    <recommendedName>
        <fullName evidence="10">Imidazole glycerol phosphate synthase subunit HisH</fullName>
        <ecNumber evidence="10">4.3.2.10</ecNumber>
    </recommendedName>
    <alternativeName>
        <fullName evidence="10">IGP synthase glutaminase subunit</fullName>
        <ecNumber evidence="10">3.5.1.2</ecNumber>
    </alternativeName>
    <alternativeName>
        <fullName evidence="10">IGP synthase subunit HisH</fullName>
    </alternativeName>
    <alternativeName>
        <fullName evidence="10">ImGP synthase subunit HisH</fullName>
        <shortName evidence="10">IGPS subunit HisH</shortName>
    </alternativeName>
</protein>
<dbReference type="InterPro" id="IPR029062">
    <property type="entry name" value="Class_I_gatase-like"/>
</dbReference>
<proteinExistence type="inferred from homology"/>
<dbReference type="EC" id="3.5.1.2" evidence="10"/>
<dbReference type="InterPro" id="IPR017926">
    <property type="entry name" value="GATASE"/>
</dbReference>
<evidence type="ECO:0000256" key="3">
    <source>
        <dbReference type="ARBA" id="ARBA00022605"/>
    </source>
</evidence>